<evidence type="ECO:0000256" key="2">
    <source>
        <dbReference type="ARBA" id="ARBA00007018"/>
    </source>
</evidence>
<dbReference type="Proteomes" id="UP000054408">
    <property type="component" value="Unassembled WGS sequence"/>
</dbReference>
<evidence type="ECO:0000313" key="8">
    <source>
        <dbReference type="EMBL" id="KNC55003.1"/>
    </source>
</evidence>
<dbReference type="PANTHER" id="PTHR20855:SF52">
    <property type="entry name" value="ADIPONECTIN RECEPTOR PROTEIN"/>
    <property type="match status" value="1"/>
</dbReference>
<evidence type="ECO:0000313" key="9">
    <source>
        <dbReference type="Proteomes" id="UP000054408"/>
    </source>
</evidence>
<feature type="transmembrane region" description="Helical" evidence="7">
    <location>
        <begin position="98"/>
        <end position="117"/>
    </location>
</feature>
<comment type="similarity">
    <text evidence="2">Belongs to the ADIPOR family.</text>
</comment>
<dbReference type="AlphaFoldDB" id="A0A0L0DU40"/>
<feature type="transmembrane region" description="Helical" evidence="7">
    <location>
        <begin position="173"/>
        <end position="195"/>
    </location>
</feature>
<feature type="transmembrane region" description="Helical" evidence="7">
    <location>
        <begin position="245"/>
        <end position="266"/>
    </location>
</feature>
<evidence type="ECO:0000256" key="5">
    <source>
        <dbReference type="ARBA" id="ARBA00023136"/>
    </source>
</evidence>
<dbReference type="eggNOG" id="KOG0748">
    <property type="taxonomic scope" value="Eukaryota"/>
</dbReference>
<dbReference type="GO" id="GO:0046872">
    <property type="term" value="F:metal ion binding"/>
    <property type="evidence" value="ECO:0007669"/>
    <property type="project" value="UniProtKB-KW"/>
</dbReference>
<dbReference type="GeneID" id="25568522"/>
<keyword evidence="3 7" id="KW-0812">Transmembrane</keyword>
<organism evidence="8 9">
    <name type="scientific">Thecamonas trahens ATCC 50062</name>
    <dbReference type="NCBI Taxonomy" id="461836"/>
    <lineage>
        <taxon>Eukaryota</taxon>
        <taxon>Apusozoa</taxon>
        <taxon>Apusomonadida</taxon>
        <taxon>Apusomonadidae</taxon>
        <taxon>Thecamonas</taxon>
    </lineage>
</organism>
<evidence type="ECO:0000256" key="6">
    <source>
        <dbReference type="PIRSR" id="PIRSR604254-1"/>
    </source>
</evidence>
<feature type="transmembrane region" description="Helical" evidence="7">
    <location>
        <begin position="129"/>
        <end position="153"/>
    </location>
</feature>
<protein>
    <submittedName>
        <fullName evidence="8">Adiponectin receptor protein 1</fullName>
    </submittedName>
</protein>
<dbReference type="OrthoDB" id="529367at2759"/>
<feature type="binding site" evidence="6">
    <location>
        <position position="152"/>
    </location>
    <ligand>
        <name>Zn(2+)</name>
        <dbReference type="ChEBI" id="CHEBI:29105"/>
    </ligand>
</feature>
<accession>A0A0L0DU40</accession>
<reference evidence="8 9" key="1">
    <citation type="submission" date="2010-05" db="EMBL/GenBank/DDBJ databases">
        <title>The Genome Sequence of Thecamonas trahens ATCC 50062.</title>
        <authorList>
            <consortium name="The Broad Institute Genome Sequencing Platform"/>
            <person name="Russ C."/>
            <person name="Cuomo C."/>
            <person name="Shea T."/>
            <person name="Young S.K."/>
            <person name="Zeng Q."/>
            <person name="Koehrsen M."/>
            <person name="Haas B."/>
            <person name="Borodovsky M."/>
            <person name="Guigo R."/>
            <person name="Alvarado L."/>
            <person name="Berlin A."/>
            <person name="Bochicchio J."/>
            <person name="Borenstein D."/>
            <person name="Chapman S."/>
            <person name="Chen Z."/>
            <person name="Freedman E."/>
            <person name="Gellesch M."/>
            <person name="Goldberg J."/>
            <person name="Griggs A."/>
            <person name="Gujja S."/>
            <person name="Heilman E."/>
            <person name="Heiman D."/>
            <person name="Hepburn T."/>
            <person name="Howarth C."/>
            <person name="Jen D."/>
            <person name="Larson L."/>
            <person name="Mehta T."/>
            <person name="Park D."/>
            <person name="Pearson M."/>
            <person name="Roberts A."/>
            <person name="Saif S."/>
            <person name="Shenoy N."/>
            <person name="Sisk P."/>
            <person name="Stolte C."/>
            <person name="Sykes S."/>
            <person name="Thomson T."/>
            <person name="Walk T."/>
            <person name="White J."/>
            <person name="Yandava C."/>
            <person name="Burger G."/>
            <person name="Gray M.W."/>
            <person name="Holland P.W.H."/>
            <person name="King N."/>
            <person name="Lang F.B.F."/>
            <person name="Roger A.J."/>
            <person name="Ruiz-Trillo I."/>
            <person name="Lander E."/>
            <person name="Nusbaum C."/>
        </authorList>
    </citation>
    <scope>NUCLEOTIDE SEQUENCE [LARGE SCALE GENOMIC DNA]</scope>
    <source>
        <strain evidence="8 9">ATCC 50062</strain>
    </source>
</reference>
<feature type="binding site" evidence="6">
    <location>
        <position position="319"/>
    </location>
    <ligand>
        <name>Zn(2+)</name>
        <dbReference type="ChEBI" id="CHEBI:29105"/>
    </ligand>
</feature>
<keyword evidence="9" id="KW-1185">Reference proteome</keyword>
<dbReference type="STRING" id="461836.A0A0L0DU40"/>
<keyword evidence="4 7" id="KW-1133">Transmembrane helix</keyword>
<dbReference type="GO" id="GO:0016020">
    <property type="term" value="C:membrane"/>
    <property type="evidence" value="ECO:0007669"/>
    <property type="project" value="UniProtKB-SubCell"/>
</dbReference>
<comment type="subcellular location">
    <subcellularLocation>
        <location evidence="1">Membrane</location>
        <topology evidence="1">Multi-pass membrane protein</topology>
    </subcellularLocation>
</comment>
<keyword evidence="6" id="KW-0862">Zinc</keyword>
<evidence type="ECO:0000256" key="1">
    <source>
        <dbReference type="ARBA" id="ARBA00004141"/>
    </source>
</evidence>
<feature type="transmembrane region" description="Helical" evidence="7">
    <location>
        <begin position="216"/>
        <end position="239"/>
    </location>
</feature>
<name>A0A0L0DU40_THETB</name>
<evidence type="ECO:0000256" key="4">
    <source>
        <dbReference type="ARBA" id="ARBA00022989"/>
    </source>
</evidence>
<sequence length="337" mass="36428">MVAGDESASGMATAGGAGAMGPTGCGVASGATVADAGGDKDSAGRTVLFDGVELGSYDESPLWVRVNPFVISGYRLGCASMAQCMRSVWYLHNQTMNVWTHAGGTVVVAVMLALRLAAHIRDVGPLSWLDAALVGVFIFAFASQFLLSAAYHAVMCHSADVCFRFRQWDYIGVLFHIGGLELVALVGLFVPPAWLGAADRGRDLVPAATLVSAENLMFVAAFGCVVTVVLVWTISMLVLQPHRKYRIYVGMVLLTALSWALIWRLYAVDAPVAAQAAQAMWDVQKWYAIGMVPFLYKVPERWIPTGLFDIWGASHQLWHIAIILGTFNELELLMTLL</sequence>
<dbReference type="EMBL" id="GL349493">
    <property type="protein sequence ID" value="KNC55003.1"/>
    <property type="molecule type" value="Genomic_DNA"/>
</dbReference>
<evidence type="ECO:0000256" key="3">
    <source>
        <dbReference type="ARBA" id="ARBA00022692"/>
    </source>
</evidence>
<keyword evidence="5 7" id="KW-0472">Membrane</keyword>
<keyword evidence="8" id="KW-0675">Receptor</keyword>
<dbReference type="PANTHER" id="PTHR20855">
    <property type="entry name" value="ADIPOR/PROGESTIN RECEPTOR-RELATED"/>
    <property type="match status" value="1"/>
</dbReference>
<dbReference type="GO" id="GO:0038023">
    <property type="term" value="F:signaling receptor activity"/>
    <property type="evidence" value="ECO:0007669"/>
    <property type="project" value="TreeGrafter"/>
</dbReference>
<evidence type="ECO:0000256" key="7">
    <source>
        <dbReference type="SAM" id="Phobius"/>
    </source>
</evidence>
<dbReference type="Pfam" id="PF03006">
    <property type="entry name" value="HlyIII"/>
    <property type="match status" value="1"/>
</dbReference>
<keyword evidence="6" id="KW-0479">Metal-binding</keyword>
<dbReference type="InterPro" id="IPR004254">
    <property type="entry name" value="AdipoR/HlyIII-related"/>
</dbReference>
<proteinExistence type="inferred from homology"/>
<feature type="binding site" evidence="6">
    <location>
        <position position="315"/>
    </location>
    <ligand>
        <name>Zn(2+)</name>
        <dbReference type="ChEBI" id="CHEBI:29105"/>
    </ligand>
</feature>
<dbReference type="RefSeq" id="XP_013753446.1">
    <property type="nucleotide sequence ID" value="XM_013897992.1"/>
</dbReference>
<gene>
    <name evidence="8" type="ORF">AMSG_10252</name>
</gene>